<dbReference type="InterPro" id="IPR034457">
    <property type="entry name" value="Organic_radical-activating"/>
</dbReference>
<dbReference type="Pfam" id="PF04055">
    <property type="entry name" value="Radical_SAM"/>
    <property type="match status" value="1"/>
</dbReference>
<evidence type="ECO:0000256" key="2">
    <source>
        <dbReference type="ARBA" id="ARBA00022485"/>
    </source>
</evidence>
<dbReference type="RefSeq" id="WP_038452513.1">
    <property type="nucleotide sequence ID" value="NZ_CP009043.1"/>
</dbReference>
<gene>
    <name evidence="8" type="primary">nrdG</name>
    <name evidence="8" type="ORF">CIG1485E_0073</name>
</gene>
<dbReference type="SUPFAM" id="SSF102114">
    <property type="entry name" value="Radical SAM enzymes"/>
    <property type="match status" value="1"/>
</dbReference>
<evidence type="ECO:0000256" key="5">
    <source>
        <dbReference type="ARBA" id="ARBA00023004"/>
    </source>
</evidence>
<evidence type="ECO:0000256" key="3">
    <source>
        <dbReference type="ARBA" id="ARBA00022691"/>
    </source>
</evidence>
<dbReference type="PANTHER" id="PTHR30352">
    <property type="entry name" value="PYRUVATE FORMATE-LYASE-ACTIVATING ENZYME"/>
    <property type="match status" value="1"/>
</dbReference>
<evidence type="ECO:0000313" key="9">
    <source>
        <dbReference type="Proteomes" id="UP000028486"/>
    </source>
</evidence>
<dbReference type="KEGG" id="caj:CIG1485E_0073"/>
<dbReference type="InterPro" id="IPR013785">
    <property type="entry name" value="Aldolase_TIM"/>
</dbReference>
<dbReference type="AlphaFoldDB" id="A0A076F926"/>
<keyword evidence="3" id="KW-0949">S-adenosyl-L-methionine</keyword>
<dbReference type="GO" id="GO:0046872">
    <property type="term" value="F:metal ion binding"/>
    <property type="evidence" value="ECO:0007669"/>
    <property type="project" value="UniProtKB-KW"/>
</dbReference>
<dbReference type="Gene3D" id="3.20.20.70">
    <property type="entry name" value="Aldolase class I"/>
    <property type="match status" value="1"/>
</dbReference>
<comment type="cofactor">
    <cofactor evidence="1">
        <name>[4Fe-4S] cluster</name>
        <dbReference type="ChEBI" id="CHEBI:49883"/>
    </cofactor>
</comment>
<dbReference type="HOGENOM" id="CLU_078147_2_0_7"/>
<dbReference type="NCBIfam" id="TIGR02495">
    <property type="entry name" value="NrdG2"/>
    <property type="match status" value="1"/>
</dbReference>
<protein>
    <submittedName>
        <fullName evidence="8">Anaerobic ribonucleoside triphosphate reductase activating protein</fullName>
        <ecNumber evidence="8">1.97.1.-</ecNumber>
    </submittedName>
</protein>
<sequence>MIYDITPFSVIDYPGELAAILWFAGCNMRCLYCYNPHIVLSEGKLKFDDVSEFLHSRNGLLSAVVLSGGECTKSKDFDKVLQLAKELGYKTKVDTNGSNLDAIKANVDFIDFVALDFKAVKDKFSQITGSNLYENWLETLRFLVASGVKFEVRTTVYSDLLSPNDINDMANLLEQNGYTGTYCLQNYFEAPNLGNLLKPKAKFDPNLIKSNLKIELRNF</sequence>
<proteinExistence type="predicted"/>
<dbReference type="SFLD" id="SFLDG01094">
    <property type="entry name" value="Uncharacterised_Radical_SAM_Su"/>
    <property type="match status" value="1"/>
</dbReference>
<dbReference type="InterPro" id="IPR007197">
    <property type="entry name" value="rSAM"/>
</dbReference>
<dbReference type="SFLD" id="SFLDG01067">
    <property type="entry name" value="SPASM/twitch_domain_containing"/>
    <property type="match status" value="1"/>
</dbReference>
<organism evidence="8 9">
    <name type="scientific">Campylobacter iguaniorum</name>
    <dbReference type="NCBI Taxonomy" id="1244531"/>
    <lineage>
        <taxon>Bacteria</taxon>
        <taxon>Pseudomonadati</taxon>
        <taxon>Campylobacterota</taxon>
        <taxon>Epsilonproteobacteria</taxon>
        <taxon>Campylobacterales</taxon>
        <taxon>Campylobacteraceae</taxon>
        <taxon>Campylobacter</taxon>
    </lineage>
</organism>
<dbReference type="STRING" id="1244531.CIG2463D_0076"/>
<keyword evidence="5" id="KW-0408">Iron</keyword>
<reference evidence="9" key="1">
    <citation type="journal article" date="2014" name="Genome Announc.">
        <title>Complete Genome Sequence of Campylobacter iguaniorum Strain 1485ET, Isolated from a Bearded Dragon (Pogona vitticeps).</title>
        <authorList>
            <person name="Gilbert M.J."/>
            <person name="Miller W.G."/>
            <person name="Yee E."/>
            <person name="Kik M."/>
            <person name="Wagenaar J.A."/>
            <person name="Duim B."/>
        </authorList>
    </citation>
    <scope>NUCLEOTIDE SEQUENCE [LARGE SCALE GENOMIC DNA]</scope>
    <source>
        <strain evidence="9">1485E</strain>
    </source>
</reference>
<keyword evidence="4" id="KW-0479">Metal-binding</keyword>
<dbReference type="PANTHER" id="PTHR30352:SF13">
    <property type="entry name" value="GLYCYL-RADICAL ENZYME ACTIVATING ENZYME YJJW-RELATED"/>
    <property type="match status" value="1"/>
</dbReference>
<evidence type="ECO:0000313" key="8">
    <source>
        <dbReference type="EMBL" id="AII13952.1"/>
    </source>
</evidence>
<name>A0A076F926_9BACT</name>
<dbReference type="Proteomes" id="UP000028486">
    <property type="component" value="Chromosome"/>
</dbReference>
<evidence type="ECO:0000256" key="1">
    <source>
        <dbReference type="ARBA" id="ARBA00001966"/>
    </source>
</evidence>
<dbReference type="EMBL" id="CP009043">
    <property type="protein sequence ID" value="AII13952.1"/>
    <property type="molecule type" value="Genomic_DNA"/>
</dbReference>
<dbReference type="OrthoDB" id="9782387at2"/>
<dbReference type="eggNOG" id="COG1180">
    <property type="taxonomic scope" value="Bacteria"/>
</dbReference>
<dbReference type="GO" id="GO:0016491">
    <property type="term" value="F:oxidoreductase activity"/>
    <property type="evidence" value="ECO:0007669"/>
    <property type="project" value="UniProtKB-KW"/>
</dbReference>
<keyword evidence="6" id="KW-0411">Iron-sulfur</keyword>
<keyword evidence="2" id="KW-0004">4Fe-4S</keyword>
<dbReference type="InterPro" id="IPR058240">
    <property type="entry name" value="rSAM_sf"/>
</dbReference>
<evidence type="ECO:0000256" key="4">
    <source>
        <dbReference type="ARBA" id="ARBA00022723"/>
    </source>
</evidence>
<dbReference type="PROSITE" id="PS51918">
    <property type="entry name" value="RADICAL_SAM"/>
    <property type="match status" value="1"/>
</dbReference>
<evidence type="ECO:0000259" key="7">
    <source>
        <dbReference type="PROSITE" id="PS51918"/>
    </source>
</evidence>
<dbReference type="GO" id="GO:0051539">
    <property type="term" value="F:4 iron, 4 sulfur cluster binding"/>
    <property type="evidence" value="ECO:0007669"/>
    <property type="project" value="UniProtKB-KW"/>
</dbReference>
<evidence type="ECO:0000256" key="6">
    <source>
        <dbReference type="ARBA" id="ARBA00023014"/>
    </source>
</evidence>
<keyword evidence="8" id="KW-0560">Oxidoreductase</keyword>
<dbReference type="InterPro" id="IPR012840">
    <property type="entry name" value="NrdG2"/>
</dbReference>
<feature type="domain" description="Radical SAM core" evidence="7">
    <location>
        <begin position="13"/>
        <end position="219"/>
    </location>
</feature>
<dbReference type="EC" id="1.97.1.-" evidence="8"/>
<dbReference type="SFLD" id="SFLDS00029">
    <property type="entry name" value="Radical_SAM"/>
    <property type="match status" value="1"/>
</dbReference>
<accession>A0A076F926</accession>
<dbReference type="PATRIC" id="fig|1244531.5.peg.81"/>
<keyword evidence="9" id="KW-1185">Reference proteome</keyword>
<dbReference type="CDD" id="cd01335">
    <property type="entry name" value="Radical_SAM"/>
    <property type="match status" value="1"/>
</dbReference>